<evidence type="ECO:0000256" key="1">
    <source>
        <dbReference type="ARBA" id="ARBA00008383"/>
    </source>
</evidence>
<dbReference type="EMBL" id="NNAY01001043">
    <property type="protein sequence ID" value="OXU25369.1"/>
    <property type="molecule type" value="Genomic_DNA"/>
</dbReference>
<name>A0A232F4B5_9HYME</name>
<dbReference type="AlphaFoldDB" id="A0A232F4B5"/>
<protein>
    <recommendedName>
        <fullName evidence="6">Succinate--hydroxymethylglutarate CoA-transferase</fullName>
    </recommendedName>
</protein>
<dbReference type="Pfam" id="PF02515">
    <property type="entry name" value="CoA_transf_3"/>
    <property type="match status" value="1"/>
</dbReference>
<feature type="compositionally biased region" description="Basic residues" evidence="3">
    <location>
        <begin position="489"/>
        <end position="498"/>
    </location>
</feature>
<reference evidence="4 5" key="1">
    <citation type="journal article" date="2017" name="Curr. Biol.">
        <title>The Evolution of Venom by Co-option of Single-Copy Genes.</title>
        <authorList>
            <person name="Martinson E.O."/>
            <person name="Mrinalini"/>
            <person name="Kelkar Y.D."/>
            <person name="Chang C.H."/>
            <person name="Werren J.H."/>
        </authorList>
    </citation>
    <scope>NUCLEOTIDE SEQUENCE [LARGE SCALE GENOMIC DNA]</scope>
    <source>
        <strain evidence="4 5">Alberta</strain>
        <tissue evidence="4">Whole body</tissue>
    </source>
</reference>
<feature type="region of interest" description="Disordered" evidence="3">
    <location>
        <begin position="473"/>
        <end position="524"/>
    </location>
</feature>
<keyword evidence="2" id="KW-0808">Transferase</keyword>
<dbReference type="PANTHER" id="PTHR48207">
    <property type="entry name" value="SUCCINATE--HYDROXYMETHYLGLUTARATE COA-TRANSFERASE"/>
    <property type="match status" value="1"/>
</dbReference>
<evidence type="ECO:0000313" key="4">
    <source>
        <dbReference type="EMBL" id="OXU25369.1"/>
    </source>
</evidence>
<dbReference type="Proteomes" id="UP000215335">
    <property type="component" value="Unassembled WGS sequence"/>
</dbReference>
<gene>
    <name evidence="4" type="ORF">TSAR_002581</name>
</gene>
<dbReference type="FunFam" id="3.40.50.10540:FF:000005">
    <property type="entry name" value="succinate--hydroxymethylglutarate CoA-transferase isoform X1"/>
    <property type="match status" value="1"/>
</dbReference>
<proteinExistence type="inferred from homology"/>
<evidence type="ECO:0000313" key="5">
    <source>
        <dbReference type="Proteomes" id="UP000215335"/>
    </source>
</evidence>
<evidence type="ECO:0000256" key="2">
    <source>
        <dbReference type="ARBA" id="ARBA00022679"/>
    </source>
</evidence>
<organism evidence="4 5">
    <name type="scientific">Trichomalopsis sarcophagae</name>
    <dbReference type="NCBI Taxonomy" id="543379"/>
    <lineage>
        <taxon>Eukaryota</taxon>
        <taxon>Metazoa</taxon>
        <taxon>Ecdysozoa</taxon>
        <taxon>Arthropoda</taxon>
        <taxon>Hexapoda</taxon>
        <taxon>Insecta</taxon>
        <taxon>Pterygota</taxon>
        <taxon>Neoptera</taxon>
        <taxon>Endopterygota</taxon>
        <taxon>Hymenoptera</taxon>
        <taxon>Apocrita</taxon>
        <taxon>Proctotrupomorpha</taxon>
        <taxon>Chalcidoidea</taxon>
        <taxon>Pteromalidae</taxon>
        <taxon>Pteromalinae</taxon>
        <taxon>Trichomalopsis</taxon>
    </lineage>
</organism>
<dbReference type="STRING" id="543379.A0A232F4B5"/>
<dbReference type="OrthoDB" id="5863171at2759"/>
<dbReference type="GO" id="GO:0004865">
    <property type="term" value="F:protein serine/threonine phosphatase inhibitor activity"/>
    <property type="evidence" value="ECO:0007669"/>
    <property type="project" value="InterPro"/>
</dbReference>
<dbReference type="InterPro" id="IPR003673">
    <property type="entry name" value="CoA-Trfase_fam_III"/>
</dbReference>
<dbReference type="InterPro" id="IPR050483">
    <property type="entry name" value="CoA-transferase_III_domain"/>
</dbReference>
<dbReference type="InterPro" id="IPR011107">
    <property type="entry name" value="PPI_Ypi1"/>
</dbReference>
<dbReference type="PANTHER" id="PTHR48207:SF3">
    <property type="entry name" value="SUCCINATE--HYDROXYMETHYLGLUTARATE COA-TRANSFERASE"/>
    <property type="match status" value="1"/>
</dbReference>
<comment type="similarity">
    <text evidence="1">Belongs to the CoA-transferase III family.</text>
</comment>
<evidence type="ECO:0000256" key="3">
    <source>
        <dbReference type="SAM" id="MobiDB-lite"/>
    </source>
</evidence>
<sequence>MRTRVWHKCLLPRRKCWGAASVAMRLSSTNVDDTSPLGGIRVLDLSRIVAGPYCTMILGDLGAEILKIEQPGVGDEARKWGPPFFQNTKESTYFASVNRNKKSVCIDLKKGKHVVYDLARKSDILIENYVPGKLSKMGLGYDEIKNVAPHLIYCSLTGYGSEGPYSKRPGYDVIAASLGGLMHITGPKDGAPCKPGVALTDLATGLYAHGAIMAALLQRMKTNKGQWIQCNLLSTQVATLINIGSNYLNAGKEAKRWGSEHESIVPYEAFPTKDGYMTVGTGSDLQFSDLLRKLGMPELQSEEKFKNNINRVKNRGELLDILRRKFKEKTNEEWNKILEGSTFPYGQINTMKQVFEDPHIKHIKLVKEIDHPVVGTMKVVGPPVKYSHARNEVRLPPPGLGQHTSEILKNVLNYSEETIEELRNNKECPTVRLRLRKPRSDKKVQWTQGTVDNENMNKKKSKCCCIYEKPKNFGESSSEDSDDECEHCHGRKDAHKKGVPTNKDEPPGDAIASEPEPIATEGSF</sequence>
<comment type="caution">
    <text evidence="4">The sequence shown here is derived from an EMBL/GenBank/DDBJ whole genome shotgun (WGS) entry which is preliminary data.</text>
</comment>
<evidence type="ECO:0008006" key="6">
    <source>
        <dbReference type="Google" id="ProtNLM"/>
    </source>
</evidence>
<accession>A0A232F4B5</accession>
<dbReference type="GO" id="GO:0005739">
    <property type="term" value="C:mitochondrion"/>
    <property type="evidence" value="ECO:0007669"/>
    <property type="project" value="TreeGrafter"/>
</dbReference>
<dbReference type="Pfam" id="PF07491">
    <property type="entry name" value="PPI_Ypi1"/>
    <property type="match status" value="1"/>
</dbReference>
<dbReference type="Gene3D" id="3.40.50.10540">
    <property type="entry name" value="Crotonobetainyl-coa:carnitine coa-transferase, domain 1"/>
    <property type="match status" value="2"/>
</dbReference>
<keyword evidence="5" id="KW-1185">Reference proteome</keyword>
<dbReference type="GO" id="GO:0047369">
    <property type="term" value="F:succinate-hydroxymethylglutarate CoA-transferase activity"/>
    <property type="evidence" value="ECO:0007669"/>
    <property type="project" value="TreeGrafter"/>
</dbReference>
<dbReference type="SUPFAM" id="SSF89796">
    <property type="entry name" value="CoA-transferase family III (CaiB/BaiF)"/>
    <property type="match status" value="1"/>
</dbReference>
<dbReference type="InterPro" id="IPR023606">
    <property type="entry name" value="CoA-Trfase_III_dom_1_sf"/>
</dbReference>